<proteinExistence type="predicted"/>
<evidence type="ECO:0000313" key="3">
    <source>
        <dbReference type="EMBL" id="RYP04594.1"/>
    </source>
</evidence>
<protein>
    <recommendedName>
        <fullName evidence="2">Trichothecene 3-O-acetyltransferase-like N-terminal domain-containing protein</fullName>
    </recommendedName>
</protein>
<name>A0A4Q4TFQ2_9PEZI</name>
<keyword evidence="1" id="KW-0808">Transferase</keyword>
<reference evidence="3 4" key="1">
    <citation type="submission" date="2018-06" db="EMBL/GenBank/DDBJ databases">
        <title>Complete Genomes of Monosporascus.</title>
        <authorList>
            <person name="Robinson A.J."/>
            <person name="Natvig D.O."/>
        </authorList>
    </citation>
    <scope>NUCLEOTIDE SEQUENCE [LARGE SCALE GENOMIC DNA]</scope>
    <source>
        <strain evidence="3 4">CBS 110550</strain>
    </source>
</reference>
<evidence type="ECO:0000256" key="1">
    <source>
        <dbReference type="ARBA" id="ARBA00022679"/>
    </source>
</evidence>
<dbReference type="PANTHER" id="PTHR31896:SF64">
    <property type="entry name" value="TRICHOTHECENE 3-O-ACETYLTRANSFERASE"/>
    <property type="match status" value="1"/>
</dbReference>
<dbReference type="InterPro" id="IPR051283">
    <property type="entry name" value="Sec_Metabolite_Acyltrans"/>
</dbReference>
<dbReference type="InterPro" id="IPR054710">
    <property type="entry name" value="Tri101-like_N"/>
</dbReference>
<dbReference type="EMBL" id="QJNU01000204">
    <property type="protein sequence ID" value="RYP04594.1"/>
    <property type="molecule type" value="Genomic_DNA"/>
</dbReference>
<dbReference type="Gene3D" id="3.30.559.10">
    <property type="entry name" value="Chloramphenicol acetyltransferase-like domain"/>
    <property type="match status" value="2"/>
</dbReference>
<comment type="caution">
    <text evidence="3">The sequence shown here is derived from an EMBL/GenBank/DDBJ whole genome shotgun (WGS) entry which is preliminary data.</text>
</comment>
<dbReference type="AlphaFoldDB" id="A0A4Q4TFQ2"/>
<dbReference type="Pfam" id="PF22664">
    <property type="entry name" value="TRI-like_N"/>
    <property type="match status" value="1"/>
</dbReference>
<keyword evidence="4" id="KW-1185">Reference proteome</keyword>
<dbReference type="GO" id="GO:0016740">
    <property type="term" value="F:transferase activity"/>
    <property type="evidence" value="ECO:0007669"/>
    <property type="project" value="UniProtKB-KW"/>
</dbReference>
<sequence>MSSLKREIPTLTPLEQVGPKGYLRYTFPIALPQDYDLDETLRVLRAGWKATQERIPELACQVVPDAEAKQAGWVKLQKLKEGEFEPLVSKDLRDPSLFPETYAELKAKGFPLSAFKEDVIARRNTWPSAGEQLPVAAMQANFIRGGLILQCCFFHMLGDGKSFCTWTEVWADECRRAQGEELETPFELPDILYTDRQKIMKSSGRSAGRVEDHPEIFMLPFTPTEAPPKMLSKAHRGQVFYLSAEARAALKEEASPKNCTQPTDQPYISSNDALSALIWRAVMRAQYPLDKLEGNPTSVYNIALDGRLRTDPPVHPRTLGCFLTWVAASMPIRTMLESYNLADMAVAIRKALNPAGKLWVDDLTTIIERMEDVNRMAPTAFLDVPGYNCVQTSWINFALYDFSWGKLFSSKIEAVRSLDVGVINGGQVVLPILPDGGIEILIGVEESCLPRLLEDPLLKKYAQVR</sequence>
<organism evidence="3 4">
    <name type="scientific">Monosporascus ibericus</name>
    <dbReference type="NCBI Taxonomy" id="155417"/>
    <lineage>
        <taxon>Eukaryota</taxon>
        <taxon>Fungi</taxon>
        <taxon>Dikarya</taxon>
        <taxon>Ascomycota</taxon>
        <taxon>Pezizomycotina</taxon>
        <taxon>Sordariomycetes</taxon>
        <taxon>Xylariomycetidae</taxon>
        <taxon>Xylariales</taxon>
        <taxon>Xylariales incertae sedis</taxon>
        <taxon>Monosporascus</taxon>
    </lineage>
</organism>
<gene>
    <name evidence="3" type="ORF">DL764_004331</name>
</gene>
<dbReference type="Proteomes" id="UP000293360">
    <property type="component" value="Unassembled WGS sequence"/>
</dbReference>
<dbReference type="PANTHER" id="PTHR31896">
    <property type="entry name" value="FAMILY REGULATORY PROTEIN, PUTATIVE (AFU_ORTHOLOGUE AFUA_3G14730)-RELATED"/>
    <property type="match status" value="1"/>
</dbReference>
<evidence type="ECO:0000259" key="2">
    <source>
        <dbReference type="Pfam" id="PF22664"/>
    </source>
</evidence>
<dbReference type="OrthoDB" id="1862401at2759"/>
<dbReference type="InterPro" id="IPR023213">
    <property type="entry name" value="CAT-like_dom_sf"/>
</dbReference>
<accession>A0A4Q4TFQ2</accession>
<dbReference type="STRING" id="155417.A0A4Q4TFQ2"/>
<evidence type="ECO:0000313" key="4">
    <source>
        <dbReference type="Proteomes" id="UP000293360"/>
    </source>
</evidence>
<feature type="domain" description="Trichothecene 3-O-acetyltransferase-like N-terminal" evidence="2">
    <location>
        <begin position="25"/>
        <end position="159"/>
    </location>
</feature>